<keyword evidence="6 12" id="KW-0346">Stress response</keyword>
<comment type="similarity">
    <text evidence="2 11">Belongs to the ClpA/ClpB family.</text>
</comment>
<dbReference type="CDD" id="cd19499">
    <property type="entry name" value="RecA-like_ClpB_Hsp104-like"/>
    <property type="match status" value="1"/>
</dbReference>
<dbReference type="InterPro" id="IPR001270">
    <property type="entry name" value="ClpA/B"/>
</dbReference>
<dbReference type="PROSITE" id="PS00870">
    <property type="entry name" value="CLPAB_1"/>
    <property type="match status" value="1"/>
</dbReference>
<comment type="subunit">
    <text evidence="9">Homohexamer. The oligomerization is ATP-dependent.</text>
</comment>
<dbReference type="Pfam" id="PF07724">
    <property type="entry name" value="AAA_2"/>
    <property type="match status" value="1"/>
</dbReference>
<dbReference type="Pfam" id="PF10431">
    <property type="entry name" value="ClpB_D2-small"/>
    <property type="match status" value="1"/>
</dbReference>
<keyword evidence="14" id="KW-0378">Hydrolase</keyword>
<dbReference type="GO" id="GO:0005524">
    <property type="term" value="F:ATP binding"/>
    <property type="evidence" value="ECO:0007669"/>
    <property type="project" value="UniProtKB-UniRule"/>
</dbReference>
<dbReference type="InterPro" id="IPR019489">
    <property type="entry name" value="Clp_ATPase_C"/>
</dbReference>
<comment type="subunit">
    <text evidence="12">Homohexamer; The oligomerization is ATP-dependent.</text>
</comment>
<evidence type="ECO:0000256" key="4">
    <source>
        <dbReference type="ARBA" id="ARBA00022741"/>
    </source>
</evidence>
<name>A0A420XJH4_9ACTN</name>
<dbReference type="Gene3D" id="1.10.8.60">
    <property type="match status" value="1"/>
</dbReference>
<evidence type="ECO:0000256" key="2">
    <source>
        <dbReference type="ARBA" id="ARBA00008675"/>
    </source>
</evidence>
<evidence type="ECO:0000256" key="8">
    <source>
        <dbReference type="ARBA" id="ARBA00023186"/>
    </source>
</evidence>
<dbReference type="Pfam" id="PF02861">
    <property type="entry name" value="Clp_N"/>
    <property type="match status" value="1"/>
</dbReference>
<dbReference type="SMART" id="SM00382">
    <property type="entry name" value="AAA"/>
    <property type="match status" value="2"/>
</dbReference>
<dbReference type="InterPro" id="IPR050130">
    <property type="entry name" value="ClpA_ClpB"/>
</dbReference>
<dbReference type="InterPro" id="IPR036628">
    <property type="entry name" value="Clp_N_dom_sf"/>
</dbReference>
<dbReference type="SUPFAM" id="SSF52540">
    <property type="entry name" value="P-loop containing nucleoside triphosphate hydrolases"/>
    <property type="match status" value="2"/>
</dbReference>
<evidence type="ECO:0000256" key="5">
    <source>
        <dbReference type="ARBA" id="ARBA00022840"/>
    </source>
</evidence>
<dbReference type="PRINTS" id="PR00300">
    <property type="entry name" value="CLPPROTEASEA"/>
</dbReference>
<organism evidence="14 15">
    <name type="scientific">Motilibacter peucedani</name>
    <dbReference type="NCBI Taxonomy" id="598650"/>
    <lineage>
        <taxon>Bacteria</taxon>
        <taxon>Bacillati</taxon>
        <taxon>Actinomycetota</taxon>
        <taxon>Actinomycetes</taxon>
        <taxon>Motilibacterales</taxon>
        <taxon>Motilibacteraceae</taxon>
        <taxon>Motilibacter</taxon>
    </lineage>
</organism>
<dbReference type="Gene3D" id="1.10.1780.10">
    <property type="entry name" value="Clp, N-terminal domain"/>
    <property type="match status" value="1"/>
</dbReference>
<accession>A0A420XJH4</accession>
<dbReference type="FunFam" id="3.40.50.300:FF:000025">
    <property type="entry name" value="ATP-dependent Clp protease subunit"/>
    <property type="match status" value="1"/>
</dbReference>
<keyword evidence="14" id="KW-0645">Protease</keyword>
<dbReference type="GO" id="GO:0006508">
    <property type="term" value="P:proteolysis"/>
    <property type="evidence" value="ECO:0007669"/>
    <property type="project" value="UniProtKB-KW"/>
</dbReference>
<keyword evidence="3 10" id="KW-0677">Repeat</keyword>
<evidence type="ECO:0000256" key="1">
    <source>
        <dbReference type="ARBA" id="ARBA00004496"/>
    </source>
</evidence>
<dbReference type="GO" id="GO:0016887">
    <property type="term" value="F:ATP hydrolysis activity"/>
    <property type="evidence" value="ECO:0007669"/>
    <property type="project" value="InterPro"/>
</dbReference>
<proteinExistence type="inferred from homology"/>
<evidence type="ECO:0000256" key="12">
    <source>
        <dbReference type="RuleBase" id="RU362034"/>
    </source>
</evidence>
<evidence type="ECO:0000256" key="3">
    <source>
        <dbReference type="ARBA" id="ARBA00022737"/>
    </source>
</evidence>
<dbReference type="AlphaFoldDB" id="A0A420XJH4"/>
<dbReference type="FunFam" id="3.40.50.300:FF:000010">
    <property type="entry name" value="Chaperone clpB 1, putative"/>
    <property type="match status" value="1"/>
</dbReference>
<dbReference type="Gene3D" id="3.40.50.300">
    <property type="entry name" value="P-loop containing nucleotide triphosphate hydrolases"/>
    <property type="match status" value="3"/>
</dbReference>
<sequence>MDLNRLTQRSQEALAAAQTLATGRGHTEVDAEHLLMALLEQPEGLVPRLLAAMGVDLAELRRDVQAELARKPRTTGAAPAPGQVSLTQRLARVLEAADREARRMKDEYVSVEHLLVALAEEASATAAGRLLARHGVTRDAFLAALTHVRGNQRVTSATPEGSYEALAKYGMDLVDSARSGRLDPVIGRDSEIRRVVQILSRKSKNNPVLIGEPGVGKTAIIEGLAQRIVNGDVPEGLRDRTIFSLDMGLLVAGAKYRGEFEERLQAVLAEVKAAEGRILLFIDELHNVVGAGASEGSMDAGNMLKPMLARGELHMIGATTLTEYRKHIEKDAALERRFQPVLVDEPTVEDAVSILRGLSERFQVFHGVRILDGALIAAATLSHRYLTERFLPDKAIDLVDEACARMRTEIDSMPAELDGITRKVMRLEIEEAALSQEDDPASLARLDQLRRELADLRAEADAMRAQWNAERHAIQRVQELRRELEEVRQQVQEAERSYDLNRAAELRYSRLADVERRLETEEKRLTQKQGEHSLLREVVTPEEIAEIVAAWTGIPVSRLTEGEREKLLRLDEVLHRRVIGQDEAVQAVADAIIRARAGVKDPRRPTGSFIFLGPTGVGKTELGKALAEALFDSEDNIVRIDMSEYQERHTVSRLVGAPPGYVGYEEGGQLTEAVRRRPYAVVLFDEIEKAHPDVFNTLLQVLDDGRLTDAQGRTVDFRNTVIIMTSNIGSQHLLDGVTPDGQLKPEARDLVMAELRGHFRPEFLNRVDDTVLFTPLNLAEIENIVELMLADLRVRLSDRDITVHITEEAKRLIGREGYDPVYGARPLRRFIAKEVETQVARALLRDGAIEGSSVRVDADGDRLVVTHELVGAPS</sequence>
<protein>
    <recommendedName>
        <fullName evidence="12">Chaperone protein ClpB</fullName>
    </recommendedName>
</protein>
<dbReference type="RefSeq" id="WP_121195033.1">
    <property type="nucleotide sequence ID" value="NZ_RBWV01000017.1"/>
</dbReference>
<evidence type="ECO:0000256" key="9">
    <source>
        <dbReference type="ARBA" id="ARBA00026057"/>
    </source>
</evidence>
<dbReference type="InterPro" id="IPR004176">
    <property type="entry name" value="Clp_R_N"/>
</dbReference>
<dbReference type="SMART" id="SM01086">
    <property type="entry name" value="ClpB_D2-small"/>
    <property type="match status" value="1"/>
</dbReference>
<dbReference type="InterPro" id="IPR027417">
    <property type="entry name" value="P-loop_NTPase"/>
</dbReference>
<dbReference type="FunFam" id="3.40.50.300:FF:000120">
    <property type="entry name" value="ATP-dependent chaperone ClpB"/>
    <property type="match status" value="1"/>
</dbReference>
<keyword evidence="12" id="KW-0963">Cytoplasm</keyword>
<evidence type="ECO:0000256" key="10">
    <source>
        <dbReference type="PROSITE-ProRule" id="PRU01251"/>
    </source>
</evidence>
<dbReference type="InterPro" id="IPR003593">
    <property type="entry name" value="AAA+_ATPase"/>
</dbReference>
<dbReference type="GO" id="GO:0042026">
    <property type="term" value="P:protein refolding"/>
    <property type="evidence" value="ECO:0007669"/>
    <property type="project" value="UniProtKB-UniRule"/>
</dbReference>
<dbReference type="InParanoid" id="A0A420XJH4"/>
<dbReference type="PROSITE" id="PS51903">
    <property type="entry name" value="CLP_R"/>
    <property type="match status" value="1"/>
</dbReference>
<dbReference type="CDD" id="cd00009">
    <property type="entry name" value="AAA"/>
    <property type="match status" value="1"/>
</dbReference>
<keyword evidence="15" id="KW-1185">Reference proteome</keyword>
<feature type="coiled-coil region" evidence="12">
    <location>
        <begin position="87"/>
        <end position="114"/>
    </location>
</feature>
<comment type="subcellular location">
    <subcellularLocation>
        <location evidence="1 12">Cytoplasm</location>
    </subcellularLocation>
</comment>
<reference evidence="14 15" key="1">
    <citation type="submission" date="2018-10" db="EMBL/GenBank/DDBJ databases">
        <title>Genomic Encyclopedia of Archaeal and Bacterial Type Strains, Phase II (KMG-II): from individual species to whole genera.</title>
        <authorList>
            <person name="Goeker M."/>
        </authorList>
    </citation>
    <scope>NUCLEOTIDE SEQUENCE [LARGE SCALE GENOMIC DNA]</scope>
    <source>
        <strain evidence="14 15">RP-AC37</strain>
    </source>
</reference>
<dbReference type="PANTHER" id="PTHR11638">
    <property type="entry name" value="ATP-DEPENDENT CLP PROTEASE"/>
    <property type="match status" value="1"/>
</dbReference>
<dbReference type="NCBIfam" id="TIGR03346">
    <property type="entry name" value="chaperone_ClpB"/>
    <property type="match status" value="1"/>
</dbReference>
<feature type="domain" description="Clp R" evidence="13">
    <location>
        <begin position="3"/>
        <end position="151"/>
    </location>
</feature>
<dbReference type="GO" id="GO:0008233">
    <property type="term" value="F:peptidase activity"/>
    <property type="evidence" value="ECO:0007669"/>
    <property type="project" value="UniProtKB-KW"/>
</dbReference>
<dbReference type="Proteomes" id="UP000281955">
    <property type="component" value="Unassembled WGS sequence"/>
</dbReference>
<dbReference type="InterPro" id="IPR017730">
    <property type="entry name" value="Chaperonin_ClpB"/>
</dbReference>
<dbReference type="PANTHER" id="PTHR11638:SF18">
    <property type="entry name" value="HEAT SHOCK PROTEIN 104"/>
    <property type="match status" value="1"/>
</dbReference>
<evidence type="ECO:0000313" key="15">
    <source>
        <dbReference type="Proteomes" id="UP000281955"/>
    </source>
</evidence>
<evidence type="ECO:0000313" key="14">
    <source>
        <dbReference type="EMBL" id="RKS67872.1"/>
    </source>
</evidence>
<dbReference type="GO" id="GO:0005737">
    <property type="term" value="C:cytoplasm"/>
    <property type="evidence" value="ECO:0007669"/>
    <property type="project" value="UniProtKB-SubCell"/>
</dbReference>
<dbReference type="SUPFAM" id="SSF81923">
    <property type="entry name" value="Double Clp-N motif"/>
    <property type="match status" value="1"/>
</dbReference>
<keyword evidence="8 11" id="KW-0143">Chaperone</keyword>
<keyword evidence="4 11" id="KW-0547">Nucleotide-binding</keyword>
<dbReference type="EMBL" id="RBWV01000017">
    <property type="protein sequence ID" value="RKS67872.1"/>
    <property type="molecule type" value="Genomic_DNA"/>
</dbReference>
<comment type="caution">
    <text evidence="14">The sequence shown here is derived from an EMBL/GenBank/DDBJ whole genome shotgun (WGS) entry which is preliminary data.</text>
</comment>
<dbReference type="InterPro" id="IPR018368">
    <property type="entry name" value="ClpA/B_CS1"/>
</dbReference>
<dbReference type="InterPro" id="IPR003959">
    <property type="entry name" value="ATPase_AAA_core"/>
</dbReference>
<dbReference type="InterPro" id="IPR028299">
    <property type="entry name" value="ClpA/B_CS2"/>
</dbReference>
<evidence type="ECO:0000259" key="13">
    <source>
        <dbReference type="PROSITE" id="PS51903"/>
    </source>
</evidence>
<dbReference type="Pfam" id="PF17871">
    <property type="entry name" value="AAA_lid_9"/>
    <property type="match status" value="1"/>
</dbReference>
<dbReference type="InterPro" id="IPR041546">
    <property type="entry name" value="ClpA/ClpB_AAA_lid"/>
</dbReference>
<evidence type="ECO:0000256" key="11">
    <source>
        <dbReference type="RuleBase" id="RU004432"/>
    </source>
</evidence>
<dbReference type="OrthoDB" id="9803641at2"/>
<feature type="coiled-coil region" evidence="12">
    <location>
        <begin position="417"/>
        <end position="531"/>
    </location>
</feature>
<dbReference type="Pfam" id="PF00004">
    <property type="entry name" value="AAA"/>
    <property type="match status" value="1"/>
</dbReference>
<evidence type="ECO:0000256" key="6">
    <source>
        <dbReference type="ARBA" id="ARBA00023016"/>
    </source>
</evidence>
<dbReference type="GO" id="GO:0034605">
    <property type="term" value="P:cellular response to heat"/>
    <property type="evidence" value="ECO:0007669"/>
    <property type="project" value="TreeGrafter"/>
</dbReference>
<comment type="function">
    <text evidence="12">Part of a stress-induced multi-chaperone system, it is involved in the recovery of the cell from heat-induced damage, in cooperation with DnaK, DnaJ and GrpE.</text>
</comment>
<evidence type="ECO:0000256" key="7">
    <source>
        <dbReference type="ARBA" id="ARBA00023054"/>
    </source>
</evidence>
<dbReference type="PROSITE" id="PS00871">
    <property type="entry name" value="CLPAB_2"/>
    <property type="match status" value="1"/>
</dbReference>
<keyword evidence="7 12" id="KW-0175">Coiled coil</keyword>
<gene>
    <name evidence="12" type="primary">clpB</name>
    <name evidence="14" type="ORF">CLV35_3775</name>
</gene>
<keyword evidence="5 11" id="KW-0067">ATP-binding</keyword>